<dbReference type="FunFam" id="3.40.309.10:FF:000009">
    <property type="entry name" value="Aldehyde dehydrogenase A"/>
    <property type="match status" value="1"/>
</dbReference>
<evidence type="ECO:0000256" key="7">
    <source>
        <dbReference type="SAM" id="MobiDB-lite"/>
    </source>
</evidence>
<dbReference type="SUPFAM" id="SSF53720">
    <property type="entry name" value="ALDH-like"/>
    <property type="match status" value="1"/>
</dbReference>
<dbReference type="InterPro" id="IPR016163">
    <property type="entry name" value="Ald_DH_C"/>
</dbReference>
<feature type="active site" evidence="5">
    <location>
        <position position="275"/>
    </location>
</feature>
<dbReference type="FunFam" id="3.40.605.10:FF:000007">
    <property type="entry name" value="NAD/NADP-dependent betaine aldehyde dehydrogenase"/>
    <property type="match status" value="1"/>
</dbReference>
<dbReference type="PANTHER" id="PTHR11699">
    <property type="entry name" value="ALDEHYDE DEHYDROGENASE-RELATED"/>
    <property type="match status" value="1"/>
</dbReference>
<evidence type="ECO:0000313" key="10">
    <source>
        <dbReference type="Proteomes" id="UP000256645"/>
    </source>
</evidence>
<dbReference type="InterPro" id="IPR044086">
    <property type="entry name" value="LUC3-like"/>
</dbReference>
<dbReference type="AlphaFoldDB" id="A0A3D8SVD4"/>
<evidence type="ECO:0000256" key="4">
    <source>
        <dbReference type="ARBA" id="ARBA00049194"/>
    </source>
</evidence>
<dbReference type="Gene3D" id="3.40.309.10">
    <property type="entry name" value="Aldehyde Dehydrogenase, Chain A, domain 2"/>
    <property type="match status" value="1"/>
</dbReference>
<dbReference type="PROSITE" id="PS00687">
    <property type="entry name" value="ALDEHYDE_DEHYDR_GLU"/>
    <property type="match status" value="1"/>
</dbReference>
<dbReference type="STRING" id="1849047.A0A3D8SVD4"/>
<dbReference type="Gene3D" id="3.40.605.10">
    <property type="entry name" value="Aldehyde Dehydrogenase, Chain A, domain 1"/>
    <property type="match status" value="1"/>
</dbReference>
<dbReference type="Pfam" id="PF00171">
    <property type="entry name" value="Aldedh"/>
    <property type="match status" value="1"/>
</dbReference>
<organism evidence="9 10">
    <name type="scientific">Coleophoma cylindrospora</name>
    <dbReference type="NCBI Taxonomy" id="1849047"/>
    <lineage>
        <taxon>Eukaryota</taxon>
        <taxon>Fungi</taxon>
        <taxon>Dikarya</taxon>
        <taxon>Ascomycota</taxon>
        <taxon>Pezizomycotina</taxon>
        <taxon>Leotiomycetes</taxon>
        <taxon>Helotiales</taxon>
        <taxon>Dermateaceae</taxon>
        <taxon>Coleophoma</taxon>
    </lineage>
</organism>
<evidence type="ECO:0000256" key="2">
    <source>
        <dbReference type="ARBA" id="ARBA00023002"/>
    </source>
</evidence>
<dbReference type="InterPro" id="IPR016161">
    <property type="entry name" value="Ald_DH/histidinol_DH"/>
</dbReference>
<keyword evidence="10" id="KW-1185">Reference proteome</keyword>
<dbReference type="InterPro" id="IPR015590">
    <property type="entry name" value="Aldehyde_DH_dom"/>
</dbReference>
<evidence type="ECO:0000256" key="5">
    <source>
        <dbReference type="PROSITE-ProRule" id="PRU10007"/>
    </source>
</evidence>
<protein>
    <recommendedName>
        <fullName evidence="3">aldehyde dehydrogenase (NAD(+))</fullName>
        <ecNumber evidence="3">1.2.1.3</ecNumber>
    </recommendedName>
</protein>
<dbReference type="InterPro" id="IPR029510">
    <property type="entry name" value="Ald_DH_CS_GLU"/>
</dbReference>
<dbReference type="InterPro" id="IPR016162">
    <property type="entry name" value="Ald_DH_N"/>
</dbReference>
<reference evidence="9 10" key="1">
    <citation type="journal article" date="2018" name="IMA Fungus">
        <title>IMA Genome-F 9: Draft genome sequence of Annulohypoxylon stygium, Aspergillus mulundensis, Berkeleyomyces basicola (syn. Thielaviopsis basicola), Ceratocystis smalleyi, two Cercospora beticola strains, Coleophoma cylindrospora, Fusarium fracticaudum, Phialophora cf. hyalina, and Morchella septimelata.</title>
        <authorList>
            <person name="Wingfield B.D."/>
            <person name="Bills G.F."/>
            <person name="Dong Y."/>
            <person name="Huang W."/>
            <person name="Nel W.J."/>
            <person name="Swalarsk-Parry B.S."/>
            <person name="Vaghefi N."/>
            <person name="Wilken P.M."/>
            <person name="An Z."/>
            <person name="de Beer Z.W."/>
            <person name="De Vos L."/>
            <person name="Chen L."/>
            <person name="Duong T.A."/>
            <person name="Gao Y."/>
            <person name="Hammerbacher A."/>
            <person name="Kikkert J.R."/>
            <person name="Li Y."/>
            <person name="Li H."/>
            <person name="Li K."/>
            <person name="Li Q."/>
            <person name="Liu X."/>
            <person name="Ma X."/>
            <person name="Naidoo K."/>
            <person name="Pethybridge S.J."/>
            <person name="Sun J."/>
            <person name="Steenkamp E.T."/>
            <person name="van der Nest M.A."/>
            <person name="van Wyk S."/>
            <person name="Wingfield M.J."/>
            <person name="Xiong C."/>
            <person name="Yue Q."/>
            <person name="Zhang X."/>
        </authorList>
    </citation>
    <scope>NUCLEOTIDE SEQUENCE [LARGE SCALE GENOMIC DNA]</scope>
    <source>
        <strain evidence="9 10">BP6252</strain>
    </source>
</reference>
<accession>A0A3D8SVD4</accession>
<comment type="similarity">
    <text evidence="1 6">Belongs to the aldehyde dehydrogenase family.</text>
</comment>
<dbReference type="CDD" id="cd07106">
    <property type="entry name" value="ALDH_AldA-AAD23400"/>
    <property type="match status" value="1"/>
</dbReference>
<dbReference type="OrthoDB" id="310895at2759"/>
<evidence type="ECO:0000256" key="3">
    <source>
        <dbReference type="ARBA" id="ARBA00024226"/>
    </source>
</evidence>
<name>A0A3D8SVD4_9HELO</name>
<gene>
    <name evidence="9" type="ORF">BP6252_01780</name>
</gene>
<evidence type="ECO:0000259" key="8">
    <source>
        <dbReference type="Pfam" id="PF00171"/>
    </source>
</evidence>
<dbReference type="EMBL" id="PDLM01000001">
    <property type="protein sequence ID" value="RDW89748.1"/>
    <property type="molecule type" value="Genomic_DNA"/>
</dbReference>
<sequence length="508" mass="55567">MELSVSPESQGFKEVRAARPGPPRPGAAKTNIDFTTYPGNVINNQLTPTAKTRHTLNPATGQPLWEVPVSTQDDVNTAVQHARQAFKTWSKTTYAERGKLLAAYADAIEPHLEDLKHLLVLEQGKPLGLAGVEVGTTLEWLRAFATMEVKEEILDENDERTIYQTFSPLGVCCGIVPWNWPVLLGLGKVAPALLTGNTMILKPSPFTPYCDLKLGEIAMSVFPPGVFQVLSGGDDLGPMLTEHPDIDKIAFTGSIETGKKVMESCARTLKRVTLELGGNDPAIICEDVDIAKIVPKIATTAFMNSGQICMLIKRLYVHEKIYDEFRDAMVAFTKTIKTGGGFEPDVMVGPLQNSMQYEKVKDLYAEIGKCSWKTALGGEVHEGGQGYFITPAIIDNPPDDSRIVTEEPFGPILPLLKWRHEGEVLERANSGKTGLGASVWSRDLARAEAMARQLSAGSVWVNSHFDVAPNVPFGGHKWSGIGSEWGQTGLKTYCNLTSLWVWKKGFEG</sequence>
<feature type="region of interest" description="Disordered" evidence="7">
    <location>
        <begin position="1"/>
        <end position="33"/>
    </location>
</feature>
<dbReference type="EC" id="1.2.1.3" evidence="3"/>
<dbReference type="GO" id="GO:0004029">
    <property type="term" value="F:aldehyde dehydrogenase (NAD+) activity"/>
    <property type="evidence" value="ECO:0007669"/>
    <property type="project" value="UniProtKB-EC"/>
</dbReference>
<comment type="caution">
    <text evidence="9">The sequence shown here is derived from an EMBL/GenBank/DDBJ whole genome shotgun (WGS) entry which is preliminary data.</text>
</comment>
<keyword evidence="2 6" id="KW-0560">Oxidoreductase</keyword>
<comment type="catalytic activity">
    <reaction evidence="4">
        <text>an aldehyde + NAD(+) + H2O = a carboxylate + NADH + 2 H(+)</text>
        <dbReference type="Rhea" id="RHEA:16185"/>
        <dbReference type="ChEBI" id="CHEBI:15377"/>
        <dbReference type="ChEBI" id="CHEBI:15378"/>
        <dbReference type="ChEBI" id="CHEBI:17478"/>
        <dbReference type="ChEBI" id="CHEBI:29067"/>
        <dbReference type="ChEBI" id="CHEBI:57540"/>
        <dbReference type="ChEBI" id="CHEBI:57945"/>
        <dbReference type="EC" id="1.2.1.3"/>
    </reaction>
</comment>
<dbReference type="Proteomes" id="UP000256645">
    <property type="component" value="Unassembled WGS sequence"/>
</dbReference>
<evidence type="ECO:0000256" key="1">
    <source>
        <dbReference type="ARBA" id="ARBA00009986"/>
    </source>
</evidence>
<proteinExistence type="inferred from homology"/>
<evidence type="ECO:0000313" key="9">
    <source>
        <dbReference type="EMBL" id="RDW89748.1"/>
    </source>
</evidence>
<feature type="domain" description="Aldehyde dehydrogenase" evidence="8">
    <location>
        <begin position="51"/>
        <end position="497"/>
    </location>
</feature>
<evidence type="ECO:0000256" key="6">
    <source>
        <dbReference type="RuleBase" id="RU003345"/>
    </source>
</evidence>